<dbReference type="Gene3D" id="3.90.640.10">
    <property type="entry name" value="Actin, Chain A, domain 4"/>
    <property type="match status" value="1"/>
</dbReference>
<dbReference type="Proteomes" id="UP000289340">
    <property type="component" value="Chromosome 15"/>
</dbReference>
<reference evidence="1 2" key="1">
    <citation type="submission" date="2018-09" db="EMBL/GenBank/DDBJ databases">
        <title>A high-quality reference genome of wild soybean provides a powerful tool to mine soybean genomes.</title>
        <authorList>
            <person name="Xie M."/>
            <person name="Chung C.Y.L."/>
            <person name="Li M.-W."/>
            <person name="Wong F.-L."/>
            <person name="Chan T.-F."/>
            <person name="Lam H.-M."/>
        </authorList>
    </citation>
    <scope>NUCLEOTIDE SEQUENCE [LARGE SCALE GENOMIC DNA]</scope>
    <source>
        <strain evidence="2">cv. W05</strain>
        <tissue evidence="1">Hypocotyl of etiolated seedlings</tissue>
    </source>
</reference>
<gene>
    <name evidence="1" type="ORF">D0Y65_040250</name>
</gene>
<name>A0A445GQS4_GLYSO</name>
<comment type="caution">
    <text evidence="1">The sequence shown here is derived from an EMBL/GenBank/DDBJ whole genome shotgun (WGS) entry which is preliminary data.</text>
</comment>
<feature type="non-terminal residue" evidence="1">
    <location>
        <position position="1"/>
    </location>
</feature>
<keyword evidence="2" id="KW-1185">Reference proteome</keyword>
<accession>A0A445GQS4</accession>
<dbReference type="AlphaFoldDB" id="A0A445GQS4"/>
<protein>
    <submittedName>
        <fullName evidence="1">Uncharacterized protein</fullName>
    </submittedName>
</protein>
<sequence length="168" mass="19496">NPYSLKTKPYLIIFLGAYLPYRLCFSLCEIRITGIIYLCIYLVPRFTDANTWLHKYAPLRVPEPYPYSRGYVKSVGEATVNLEKDNTFFSKLDQESKPVIRDDTEEISAERIVDRVVSKFERVEGIDLSKDKEALVCITKEARNAIRNLSFLTCAPIRYLLLSFNWPI</sequence>
<evidence type="ECO:0000313" key="2">
    <source>
        <dbReference type="Proteomes" id="UP000289340"/>
    </source>
</evidence>
<proteinExistence type="predicted"/>
<organism evidence="1 2">
    <name type="scientific">Glycine soja</name>
    <name type="common">Wild soybean</name>
    <dbReference type="NCBI Taxonomy" id="3848"/>
    <lineage>
        <taxon>Eukaryota</taxon>
        <taxon>Viridiplantae</taxon>
        <taxon>Streptophyta</taxon>
        <taxon>Embryophyta</taxon>
        <taxon>Tracheophyta</taxon>
        <taxon>Spermatophyta</taxon>
        <taxon>Magnoliopsida</taxon>
        <taxon>eudicotyledons</taxon>
        <taxon>Gunneridae</taxon>
        <taxon>Pentapetalae</taxon>
        <taxon>rosids</taxon>
        <taxon>fabids</taxon>
        <taxon>Fabales</taxon>
        <taxon>Fabaceae</taxon>
        <taxon>Papilionoideae</taxon>
        <taxon>50 kb inversion clade</taxon>
        <taxon>NPAAA clade</taxon>
        <taxon>indigoferoid/millettioid clade</taxon>
        <taxon>Phaseoleae</taxon>
        <taxon>Glycine</taxon>
        <taxon>Glycine subgen. Soja</taxon>
    </lineage>
</organism>
<evidence type="ECO:0000313" key="1">
    <source>
        <dbReference type="EMBL" id="RZB63572.1"/>
    </source>
</evidence>
<dbReference type="EMBL" id="QZWG01000015">
    <property type="protein sequence ID" value="RZB63572.1"/>
    <property type="molecule type" value="Genomic_DNA"/>
</dbReference>